<sequence>MAYVALLGGAAWAGTSVGAQEDRSAEADAASAVVDVAASPTPTPTPTIPTRAVPAAPAGASPVRTCSVADAAADPRLEQFQGRAVNAATGEVLFDRGGSTPSRTASVLKVLTTAAALNVLGPDYRLTTRVVRGAEPGTVVLVGGGDVTLSRTPSGTTTAYAGAAHLDELADQVTAAWNADPATAGSPITTVVLDSSYFSGDAWQPSWNRKELADGYMPPITALMVDGDRDSPASNVSARSDDPVGRAGSAFAAALGGATTVIGTAPVGAPVLGQVSSAPVSTLVKQTLIVSDNTIAEALARVTAIEAGAGSSFGSLQQGITAGLAAYGLDTSALRIVDGSGLSGGNAVPPSYLTSLFVQIENRAGNLGWLYDGLPISGEAGSLSYSDRFAGSSSRADGAVHAKTGWIDDGYTLAGTIDAADGTVLTFAIYALGDVGDDAKQAIDALAAAFWDCGANLSDY</sequence>
<dbReference type="PRINTS" id="PR00922">
    <property type="entry name" value="DADACBPTASE3"/>
</dbReference>
<evidence type="ECO:0000256" key="2">
    <source>
        <dbReference type="ARBA" id="ARBA00022801"/>
    </source>
</evidence>
<comment type="caution">
    <text evidence="4">The sequence shown here is derived from an EMBL/GenBank/DDBJ whole genome shotgun (WGS) entry which is preliminary data.</text>
</comment>
<dbReference type="InterPro" id="IPR000667">
    <property type="entry name" value="Peptidase_S13"/>
</dbReference>
<dbReference type="Proteomes" id="UP000309133">
    <property type="component" value="Unassembled WGS sequence"/>
</dbReference>
<dbReference type="AlphaFoldDB" id="A0A4S4FL38"/>
<name>A0A4S4FL38_9MICO</name>
<dbReference type="PANTHER" id="PTHR30023:SF0">
    <property type="entry name" value="PENICILLIN-SENSITIVE CARBOXYPEPTIDASE A"/>
    <property type="match status" value="1"/>
</dbReference>
<feature type="region of interest" description="Disordered" evidence="3">
    <location>
        <begin position="37"/>
        <end position="56"/>
    </location>
</feature>
<dbReference type="GO" id="GO:0006508">
    <property type="term" value="P:proteolysis"/>
    <property type="evidence" value="ECO:0007669"/>
    <property type="project" value="InterPro"/>
</dbReference>
<dbReference type="SUPFAM" id="SSF56601">
    <property type="entry name" value="beta-lactamase/transpeptidase-like"/>
    <property type="match status" value="1"/>
</dbReference>
<comment type="similarity">
    <text evidence="1">Belongs to the peptidase S13 family.</text>
</comment>
<organism evidence="4 5">
    <name type="scientific">Naasia lichenicola</name>
    <dbReference type="NCBI Taxonomy" id="2565933"/>
    <lineage>
        <taxon>Bacteria</taxon>
        <taxon>Bacillati</taxon>
        <taxon>Actinomycetota</taxon>
        <taxon>Actinomycetes</taxon>
        <taxon>Micrococcales</taxon>
        <taxon>Microbacteriaceae</taxon>
        <taxon>Naasia</taxon>
    </lineage>
</organism>
<dbReference type="Pfam" id="PF02113">
    <property type="entry name" value="Peptidase_S13"/>
    <property type="match status" value="2"/>
</dbReference>
<gene>
    <name evidence="4" type="ORF">E6C64_09680</name>
</gene>
<proteinExistence type="inferred from homology"/>
<keyword evidence="4" id="KW-0121">Carboxypeptidase</keyword>
<reference evidence="4 5" key="1">
    <citation type="submission" date="2019-04" db="EMBL/GenBank/DDBJ databases">
        <authorList>
            <person name="Jiang L."/>
        </authorList>
    </citation>
    <scope>NUCLEOTIDE SEQUENCE [LARGE SCALE GENOMIC DNA]</scope>
    <source>
        <strain evidence="4 5">YIM 131853</strain>
    </source>
</reference>
<keyword evidence="5" id="KW-1185">Reference proteome</keyword>
<dbReference type="OrthoDB" id="56883at2"/>
<dbReference type="Gene3D" id="3.40.710.10">
    <property type="entry name" value="DD-peptidase/beta-lactamase superfamily"/>
    <property type="match status" value="2"/>
</dbReference>
<dbReference type="EMBL" id="SSSM01000004">
    <property type="protein sequence ID" value="THG31110.1"/>
    <property type="molecule type" value="Genomic_DNA"/>
</dbReference>
<accession>A0A4S4FL38</accession>
<dbReference type="GO" id="GO:0004185">
    <property type="term" value="F:serine-type carboxypeptidase activity"/>
    <property type="evidence" value="ECO:0007669"/>
    <property type="project" value="InterPro"/>
</dbReference>
<dbReference type="InterPro" id="IPR012338">
    <property type="entry name" value="Beta-lactam/transpept-like"/>
</dbReference>
<evidence type="ECO:0000256" key="1">
    <source>
        <dbReference type="ARBA" id="ARBA00006096"/>
    </source>
</evidence>
<keyword evidence="2" id="KW-0378">Hydrolase</keyword>
<dbReference type="GO" id="GO:0000270">
    <property type="term" value="P:peptidoglycan metabolic process"/>
    <property type="evidence" value="ECO:0007669"/>
    <property type="project" value="TreeGrafter"/>
</dbReference>
<evidence type="ECO:0000313" key="4">
    <source>
        <dbReference type="EMBL" id="THG31110.1"/>
    </source>
</evidence>
<protein>
    <submittedName>
        <fullName evidence="4">D-alanyl-D-alanine carboxypeptidase/D-alanyl-D-alanine-endopeptidase</fullName>
    </submittedName>
</protein>
<dbReference type="PANTHER" id="PTHR30023">
    <property type="entry name" value="D-ALANYL-D-ALANINE CARBOXYPEPTIDASE"/>
    <property type="match status" value="1"/>
</dbReference>
<evidence type="ECO:0000256" key="3">
    <source>
        <dbReference type="SAM" id="MobiDB-lite"/>
    </source>
</evidence>
<keyword evidence="4" id="KW-0645">Protease</keyword>
<evidence type="ECO:0000313" key="5">
    <source>
        <dbReference type="Proteomes" id="UP000309133"/>
    </source>
</evidence>